<dbReference type="HOGENOM" id="CLU_043966_5_2_9"/>
<dbReference type="CDD" id="cd00209">
    <property type="entry name" value="DHFR"/>
    <property type="match status" value="1"/>
</dbReference>
<dbReference type="GO" id="GO:0046654">
    <property type="term" value="P:tetrahydrofolate biosynthetic process"/>
    <property type="evidence" value="ECO:0007669"/>
    <property type="project" value="UniProtKB-UniPathway"/>
</dbReference>
<dbReference type="OrthoDB" id="9804315at2"/>
<feature type="domain" description="DHFR" evidence="10">
    <location>
        <begin position="2"/>
        <end position="162"/>
    </location>
</feature>
<dbReference type="GO" id="GO:0070401">
    <property type="term" value="F:NADP+ binding"/>
    <property type="evidence" value="ECO:0007669"/>
    <property type="project" value="UniProtKB-ARBA"/>
</dbReference>
<reference evidence="12" key="2">
    <citation type="submission" date="2015-03" db="EMBL/GenBank/DDBJ databases">
        <title>Genome sequence of Paenibacillus beijingensis strain DSM 24997T.</title>
        <authorList>
            <person name="Kwak Y."/>
            <person name="Shin J.-H."/>
        </authorList>
    </citation>
    <scope>NUCLEOTIDE SEQUENCE [LARGE SCALE GENOMIC DNA]</scope>
    <source>
        <strain evidence="12">DSM 24997</strain>
    </source>
</reference>
<name>A0A0D5NNZ2_9BACL</name>
<accession>A0A0D5NNZ2</accession>
<keyword evidence="6 8" id="KW-0560">Oxidoreductase</keyword>
<evidence type="ECO:0000256" key="9">
    <source>
        <dbReference type="RuleBase" id="RU004474"/>
    </source>
</evidence>
<evidence type="ECO:0000256" key="2">
    <source>
        <dbReference type="ARBA" id="ARBA00009539"/>
    </source>
</evidence>
<dbReference type="InterPro" id="IPR017925">
    <property type="entry name" value="DHFR_CS"/>
</dbReference>
<dbReference type="Proteomes" id="UP000032633">
    <property type="component" value="Chromosome"/>
</dbReference>
<dbReference type="PIRSF" id="PIRSF000194">
    <property type="entry name" value="DHFR"/>
    <property type="match status" value="1"/>
</dbReference>
<dbReference type="Gene3D" id="3.40.430.10">
    <property type="entry name" value="Dihydrofolate Reductase, subunit A"/>
    <property type="match status" value="1"/>
</dbReference>
<dbReference type="STRING" id="1126833.VN24_23980"/>
<evidence type="ECO:0000313" key="12">
    <source>
        <dbReference type="Proteomes" id="UP000032633"/>
    </source>
</evidence>
<comment type="pathway">
    <text evidence="1 8">Cofactor biosynthesis; tetrahydrofolate biosynthesis; 5,6,7,8-tetrahydrofolate from 7,8-dihydrofolate: step 1/1.</text>
</comment>
<dbReference type="PRINTS" id="PR00070">
    <property type="entry name" value="DHFR"/>
</dbReference>
<evidence type="ECO:0000256" key="4">
    <source>
        <dbReference type="ARBA" id="ARBA00022563"/>
    </source>
</evidence>
<dbReference type="PANTHER" id="PTHR48069:SF3">
    <property type="entry name" value="DIHYDROFOLATE REDUCTASE"/>
    <property type="match status" value="1"/>
</dbReference>
<proteinExistence type="inferred from homology"/>
<organism evidence="11 12">
    <name type="scientific">Paenibacillus beijingensis</name>
    <dbReference type="NCBI Taxonomy" id="1126833"/>
    <lineage>
        <taxon>Bacteria</taxon>
        <taxon>Bacillati</taxon>
        <taxon>Bacillota</taxon>
        <taxon>Bacilli</taxon>
        <taxon>Bacillales</taxon>
        <taxon>Paenibacillaceae</taxon>
        <taxon>Paenibacillus</taxon>
    </lineage>
</organism>
<dbReference type="GO" id="GO:0005829">
    <property type="term" value="C:cytosol"/>
    <property type="evidence" value="ECO:0007669"/>
    <property type="project" value="TreeGrafter"/>
</dbReference>
<keyword evidence="5 8" id="KW-0521">NADP</keyword>
<dbReference type="AlphaFoldDB" id="A0A0D5NNZ2"/>
<dbReference type="PANTHER" id="PTHR48069">
    <property type="entry name" value="DIHYDROFOLATE REDUCTASE"/>
    <property type="match status" value="1"/>
</dbReference>
<evidence type="ECO:0000256" key="8">
    <source>
        <dbReference type="PIRNR" id="PIRNR000194"/>
    </source>
</evidence>
<keyword evidence="12" id="KW-1185">Reference proteome</keyword>
<dbReference type="RefSeq" id="WP_045672474.1">
    <property type="nucleotide sequence ID" value="NZ_CP011058.1"/>
</dbReference>
<dbReference type="KEGG" id="pbj:VN24_23980"/>
<dbReference type="GO" id="GO:0046452">
    <property type="term" value="P:dihydrofolate metabolic process"/>
    <property type="evidence" value="ECO:0007669"/>
    <property type="project" value="TreeGrafter"/>
</dbReference>
<dbReference type="FunFam" id="3.40.430.10:FF:000001">
    <property type="entry name" value="Dihydrofolate reductase"/>
    <property type="match status" value="1"/>
</dbReference>
<evidence type="ECO:0000256" key="1">
    <source>
        <dbReference type="ARBA" id="ARBA00004903"/>
    </source>
</evidence>
<dbReference type="InterPro" id="IPR012259">
    <property type="entry name" value="DHFR"/>
</dbReference>
<dbReference type="UniPathway" id="UPA00077">
    <property type="reaction ID" value="UER00158"/>
</dbReference>
<dbReference type="PATRIC" id="fig|1126833.4.peg.5274"/>
<dbReference type="GO" id="GO:0006730">
    <property type="term" value="P:one-carbon metabolic process"/>
    <property type="evidence" value="ECO:0007669"/>
    <property type="project" value="UniProtKB-KW"/>
</dbReference>
<gene>
    <name evidence="11" type="ORF">VN24_23980</name>
</gene>
<dbReference type="GO" id="GO:0046655">
    <property type="term" value="P:folic acid metabolic process"/>
    <property type="evidence" value="ECO:0007669"/>
    <property type="project" value="TreeGrafter"/>
</dbReference>
<dbReference type="GO" id="GO:0004146">
    <property type="term" value="F:dihydrofolate reductase activity"/>
    <property type="evidence" value="ECO:0007669"/>
    <property type="project" value="UniProtKB-EC"/>
</dbReference>
<dbReference type="InterPro" id="IPR024072">
    <property type="entry name" value="DHFR-like_dom_sf"/>
</dbReference>
<comment type="similarity">
    <text evidence="2 8 9">Belongs to the dihydrofolate reductase family.</text>
</comment>
<dbReference type="PROSITE" id="PS51330">
    <property type="entry name" value="DHFR_2"/>
    <property type="match status" value="1"/>
</dbReference>
<dbReference type="Pfam" id="PF00186">
    <property type="entry name" value="DHFR_1"/>
    <property type="match status" value="1"/>
</dbReference>
<dbReference type="PROSITE" id="PS00075">
    <property type="entry name" value="DHFR_1"/>
    <property type="match status" value="1"/>
</dbReference>
<evidence type="ECO:0000256" key="5">
    <source>
        <dbReference type="ARBA" id="ARBA00022857"/>
    </source>
</evidence>
<protein>
    <recommendedName>
        <fullName evidence="3 8">Dihydrofolate reductase</fullName>
        <ecNumber evidence="3 8">1.5.1.3</ecNumber>
    </recommendedName>
</protein>
<evidence type="ECO:0000256" key="7">
    <source>
        <dbReference type="ARBA" id="ARBA00025067"/>
    </source>
</evidence>
<evidence type="ECO:0000256" key="6">
    <source>
        <dbReference type="ARBA" id="ARBA00023002"/>
    </source>
</evidence>
<comment type="catalytic activity">
    <reaction evidence="8">
        <text>(6S)-5,6,7,8-tetrahydrofolate + NADP(+) = 7,8-dihydrofolate + NADPH + H(+)</text>
        <dbReference type="Rhea" id="RHEA:15009"/>
        <dbReference type="ChEBI" id="CHEBI:15378"/>
        <dbReference type="ChEBI" id="CHEBI:57451"/>
        <dbReference type="ChEBI" id="CHEBI:57453"/>
        <dbReference type="ChEBI" id="CHEBI:57783"/>
        <dbReference type="ChEBI" id="CHEBI:58349"/>
        <dbReference type="EC" id="1.5.1.3"/>
    </reaction>
</comment>
<evidence type="ECO:0000256" key="3">
    <source>
        <dbReference type="ARBA" id="ARBA00012856"/>
    </source>
</evidence>
<evidence type="ECO:0000313" key="11">
    <source>
        <dbReference type="EMBL" id="AJY77049.1"/>
    </source>
</evidence>
<comment type="function">
    <text evidence="7 8">Key enzyme in folate metabolism. Catalyzes an essential reaction for de novo glycine and purine synthesis, and for DNA precursor synthesis.</text>
</comment>
<reference evidence="11 12" key="1">
    <citation type="journal article" date="2015" name="J. Biotechnol.">
        <title>Complete genome sequence of Paenibacillus beijingensis 7188(T) (=DSM 24997(T)), a novel rhizobacterium from jujube garden soil.</title>
        <authorList>
            <person name="Kwak Y."/>
            <person name="Shin J.H."/>
        </authorList>
    </citation>
    <scope>NUCLEOTIDE SEQUENCE [LARGE SCALE GENOMIC DNA]</scope>
    <source>
        <strain evidence="11 12">DSM 24997</strain>
    </source>
</reference>
<keyword evidence="4 8" id="KW-0554">One-carbon metabolism</keyword>
<dbReference type="EMBL" id="CP011058">
    <property type="protein sequence ID" value="AJY77049.1"/>
    <property type="molecule type" value="Genomic_DNA"/>
</dbReference>
<evidence type="ECO:0000259" key="10">
    <source>
        <dbReference type="PROSITE" id="PS51330"/>
    </source>
</evidence>
<sequence>MSITLIAAMDRNRAIGTNNGLPWRLPADMKYFIRQTTGKTVLMGRKTFQSFGEKPLKDRRNVILTRSADYRPEGAETVSSIEEALGRYAGDGELMVIGGEDIYRQLLPYADRVLLTEIDEAFGGTDAYFPELDEREWKLDASVPGQRDEKNKYDFNFQTYVRI</sequence>
<dbReference type="EC" id="1.5.1.3" evidence="3 8"/>
<dbReference type="InterPro" id="IPR001796">
    <property type="entry name" value="DHFR_dom"/>
</dbReference>
<dbReference type="SUPFAM" id="SSF53597">
    <property type="entry name" value="Dihydrofolate reductase-like"/>
    <property type="match status" value="1"/>
</dbReference>